<dbReference type="SUPFAM" id="SSF54534">
    <property type="entry name" value="FKBP-like"/>
    <property type="match status" value="2"/>
</dbReference>
<evidence type="ECO:0000259" key="12">
    <source>
        <dbReference type="PROSITE" id="PS50198"/>
    </source>
</evidence>
<evidence type="ECO:0000313" key="14">
    <source>
        <dbReference type="Proteomes" id="UP000766336"/>
    </source>
</evidence>
<name>A0ABS5Q8D6_9PROT</name>
<dbReference type="InterPro" id="IPR050280">
    <property type="entry name" value="OMP_Chaperone_SurA"/>
</dbReference>
<dbReference type="InterPro" id="IPR027304">
    <property type="entry name" value="Trigger_fact/SurA_dom_sf"/>
</dbReference>
<dbReference type="Proteomes" id="UP000766336">
    <property type="component" value="Unassembled WGS sequence"/>
</dbReference>
<dbReference type="SUPFAM" id="SSF109998">
    <property type="entry name" value="Triger factor/SurA peptide-binding domain-like"/>
    <property type="match status" value="1"/>
</dbReference>
<evidence type="ECO:0000256" key="5">
    <source>
        <dbReference type="ARBA" id="ARBA00023186"/>
    </source>
</evidence>
<dbReference type="GO" id="GO:0003755">
    <property type="term" value="F:peptidyl-prolyl cis-trans isomerase activity"/>
    <property type="evidence" value="ECO:0007669"/>
    <property type="project" value="UniProtKB-EC"/>
</dbReference>
<dbReference type="Gene3D" id="3.10.50.40">
    <property type="match status" value="1"/>
</dbReference>
<evidence type="ECO:0000256" key="4">
    <source>
        <dbReference type="ARBA" id="ARBA00023110"/>
    </source>
</evidence>
<organism evidence="13 14">
    <name type="scientific">Roseococcus pinisoli</name>
    <dbReference type="NCBI Taxonomy" id="2835040"/>
    <lineage>
        <taxon>Bacteria</taxon>
        <taxon>Pseudomonadati</taxon>
        <taxon>Pseudomonadota</taxon>
        <taxon>Alphaproteobacteria</taxon>
        <taxon>Acetobacterales</taxon>
        <taxon>Roseomonadaceae</taxon>
        <taxon>Roseococcus</taxon>
    </lineage>
</organism>
<evidence type="ECO:0000256" key="3">
    <source>
        <dbReference type="ARBA" id="ARBA00022764"/>
    </source>
</evidence>
<accession>A0ABS5Q8D6</accession>
<evidence type="ECO:0000256" key="10">
    <source>
        <dbReference type="SAM" id="MobiDB-lite"/>
    </source>
</evidence>
<dbReference type="InterPro" id="IPR015391">
    <property type="entry name" value="SurA_N"/>
</dbReference>
<comment type="caution">
    <text evidence="13">The sequence shown here is derived from an EMBL/GenBank/DDBJ whole genome shotgun (WGS) entry which is preliminary data.</text>
</comment>
<feature type="domain" description="PpiC" evidence="12">
    <location>
        <begin position="193"/>
        <end position="291"/>
    </location>
</feature>
<sequence>MRHRIMPRTTLLATVLAPLLCLAALPQVAQAQAQRRPAAAAPSPAQPGSNRILAVVNGDVVTQAEISSRARLFALNTGVALSPEVIDRLRPQVLRLVIDEKLRNQEVTRRRIPVSDNDIAETIADIERRNGLPAGALRAQLRGANIQPRVLFDQIRAQIGWGRMLRQMLGPLAEISDQDIQGAIANHRARQGQTEFLIGEIFIPVDDPSTEAEVNRFTEEVVGQLRRGSPFQVVATQFSQAQTAVQGGDLGWVTTAQLDPEVAAIADRMPVGAISNAIRVAGGFQIVTLRGKRENGRIQNATMLSVRQLFLPFASRLDPQAPTEQHRAILERAQRLSQTLRGCEQMDAQPRSGDRPADPGPIRLETLSPPPLRQMLASLPIGRPSQPVISPDGILLLMVCSREQAQQEEFTADAARQQILRDRVEVLARQLQRELRRRAVIETRS</sequence>
<feature type="chain" id="PRO_5047251860" description="Parvulin-like PPIase" evidence="11">
    <location>
        <begin position="32"/>
        <end position="445"/>
    </location>
</feature>
<keyword evidence="3" id="KW-0574">Periplasm</keyword>
<feature type="region of interest" description="Disordered" evidence="10">
    <location>
        <begin position="342"/>
        <end position="368"/>
    </location>
</feature>
<keyword evidence="2 11" id="KW-0732">Signal</keyword>
<gene>
    <name evidence="13" type="ORF">KHU32_02135</name>
</gene>
<evidence type="ECO:0000313" key="13">
    <source>
        <dbReference type="EMBL" id="MBS7809717.1"/>
    </source>
</evidence>
<protein>
    <recommendedName>
        <fullName evidence="1">Parvulin-like PPIase</fullName>
    </recommendedName>
    <alternativeName>
        <fullName evidence="7">Peptidyl-prolyl cis-trans isomerase plp</fullName>
    </alternativeName>
    <alternativeName>
        <fullName evidence="8">Rotamase plp</fullName>
    </alternativeName>
</protein>
<keyword evidence="6 9" id="KW-0413">Isomerase</keyword>
<dbReference type="PROSITE" id="PS50198">
    <property type="entry name" value="PPIC_PPIASE_2"/>
    <property type="match status" value="1"/>
</dbReference>
<proteinExistence type="predicted"/>
<dbReference type="EMBL" id="JAHCDA010000001">
    <property type="protein sequence ID" value="MBS7809717.1"/>
    <property type="molecule type" value="Genomic_DNA"/>
</dbReference>
<evidence type="ECO:0000256" key="2">
    <source>
        <dbReference type="ARBA" id="ARBA00022729"/>
    </source>
</evidence>
<evidence type="ECO:0000256" key="6">
    <source>
        <dbReference type="ARBA" id="ARBA00023235"/>
    </source>
</evidence>
<evidence type="ECO:0000256" key="8">
    <source>
        <dbReference type="ARBA" id="ARBA00031484"/>
    </source>
</evidence>
<evidence type="ECO:0000256" key="9">
    <source>
        <dbReference type="PROSITE-ProRule" id="PRU00278"/>
    </source>
</evidence>
<dbReference type="Gene3D" id="1.10.4030.10">
    <property type="entry name" value="Porin chaperone SurA, peptide-binding domain"/>
    <property type="match status" value="1"/>
</dbReference>
<dbReference type="Pfam" id="PF09312">
    <property type="entry name" value="SurA_N"/>
    <property type="match status" value="1"/>
</dbReference>
<dbReference type="PANTHER" id="PTHR47637:SF1">
    <property type="entry name" value="CHAPERONE SURA"/>
    <property type="match status" value="1"/>
</dbReference>
<keyword evidence="4 9" id="KW-0697">Rotamase</keyword>
<dbReference type="PANTHER" id="PTHR47637">
    <property type="entry name" value="CHAPERONE SURA"/>
    <property type="match status" value="1"/>
</dbReference>
<dbReference type="Pfam" id="PF00639">
    <property type="entry name" value="Rotamase"/>
    <property type="match status" value="1"/>
</dbReference>
<dbReference type="InterPro" id="IPR000297">
    <property type="entry name" value="PPIase_PpiC"/>
</dbReference>
<evidence type="ECO:0000256" key="11">
    <source>
        <dbReference type="SAM" id="SignalP"/>
    </source>
</evidence>
<feature type="signal peptide" evidence="11">
    <location>
        <begin position="1"/>
        <end position="31"/>
    </location>
</feature>
<dbReference type="InterPro" id="IPR046357">
    <property type="entry name" value="PPIase_dom_sf"/>
</dbReference>
<keyword evidence="5" id="KW-0143">Chaperone</keyword>
<keyword evidence="14" id="KW-1185">Reference proteome</keyword>
<evidence type="ECO:0000256" key="1">
    <source>
        <dbReference type="ARBA" id="ARBA00018370"/>
    </source>
</evidence>
<reference evidence="13 14" key="1">
    <citation type="submission" date="2021-05" db="EMBL/GenBank/DDBJ databases">
        <title>Roseococcus sp. XZZS9, whole genome shotgun sequencing project.</title>
        <authorList>
            <person name="Zhao G."/>
            <person name="Shen L."/>
        </authorList>
    </citation>
    <scope>NUCLEOTIDE SEQUENCE [LARGE SCALE GENOMIC DNA]</scope>
    <source>
        <strain evidence="13 14">XZZS9</strain>
    </source>
</reference>
<evidence type="ECO:0000256" key="7">
    <source>
        <dbReference type="ARBA" id="ARBA00030642"/>
    </source>
</evidence>